<evidence type="ECO:0000256" key="6">
    <source>
        <dbReference type="ARBA" id="ARBA00022842"/>
    </source>
</evidence>
<comment type="activity regulation">
    <text evidence="9">Activated by a monovalent cation that binds near, but not in, the active site. The most likely occupant of the site in vivo is potassium. Ion binding induces a conformational change that may alter substrate affinity.</text>
</comment>
<reference evidence="12" key="1">
    <citation type="submission" date="2016-08" db="EMBL/GenBank/DDBJ databases">
        <authorList>
            <person name="Varghese N."/>
            <person name="Submissions Spin"/>
        </authorList>
    </citation>
    <scope>NUCLEOTIDE SEQUENCE [LARGE SCALE GENOMIC DNA]</scope>
    <source>
        <strain evidence="12">R-52791</strain>
    </source>
</reference>
<feature type="binding site" evidence="9">
    <location>
        <position position="137"/>
    </location>
    <ligand>
        <name>substrate</name>
    </ligand>
</feature>
<feature type="binding site" evidence="9">
    <location>
        <position position="180"/>
    </location>
    <ligand>
        <name>ATP</name>
        <dbReference type="ChEBI" id="CHEBI:30616"/>
    </ligand>
</feature>
<keyword evidence="1 9" id="KW-0808">Transferase</keyword>
<name>A0A1C4GZH4_9BIFI</name>
<dbReference type="PRINTS" id="PR00990">
    <property type="entry name" value="RIBOKINASE"/>
</dbReference>
<feature type="domain" description="Carbohydrate kinase PfkB" evidence="10">
    <location>
        <begin position="4"/>
        <end position="286"/>
    </location>
</feature>
<evidence type="ECO:0000256" key="1">
    <source>
        <dbReference type="ARBA" id="ARBA00022679"/>
    </source>
</evidence>
<feature type="binding site" evidence="9">
    <location>
        <begin position="10"/>
        <end position="12"/>
    </location>
    <ligand>
        <name>substrate</name>
    </ligand>
</feature>
<feature type="binding site" evidence="9">
    <location>
        <position position="245"/>
    </location>
    <ligand>
        <name>substrate</name>
    </ligand>
</feature>
<feature type="binding site" evidence="9">
    <location>
        <begin position="244"/>
        <end position="245"/>
    </location>
    <ligand>
        <name>ATP</name>
        <dbReference type="ChEBI" id="CHEBI:30616"/>
    </ligand>
</feature>
<dbReference type="PANTHER" id="PTHR10584">
    <property type="entry name" value="SUGAR KINASE"/>
    <property type="match status" value="1"/>
</dbReference>
<keyword evidence="3 9" id="KW-0547">Nucleotide-binding</keyword>
<dbReference type="GO" id="GO:0005524">
    <property type="term" value="F:ATP binding"/>
    <property type="evidence" value="ECO:0007669"/>
    <property type="project" value="UniProtKB-UniRule"/>
</dbReference>
<dbReference type="InterPro" id="IPR029056">
    <property type="entry name" value="Ribokinase-like"/>
</dbReference>
<dbReference type="EMBL" id="FMBL01000001">
    <property type="protein sequence ID" value="SCC78064.1"/>
    <property type="molecule type" value="Genomic_DNA"/>
</dbReference>
<accession>A0A1C4GZH4</accession>
<dbReference type="Gene3D" id="3.40.1190.20">
    <property type="match status" value="1"/>
</dbReference>
<dbReference type="Pfam" id="PF00294">
    <property type="entry name" value="PfkB"/>
    <property type="match status" value="1"/>
</dbReference>
<sequence length="304" mass="32555">MSILNFGSLNIDFVYDVSDFVTKGQTITSHDLNRYPGGKGLNQSIAVGKAGAQVSHAGLIGEDGTFLRDLLQEAGVDTSEVRVSEQVRSGNAIIQRNSDSDNCIILFSGANRAFTEDFVDEVLAKFGEGDWLLVQNETNMLPYIVRRAHERGMQVAMNPSPADSLLKDVDLNLIDCFILNEGEAQVITGQSGSPEVLLEGMSEQFPEAAIILTAGSWGSAYAKGAQRVRQNAYRVPVEDTTGAGDTFTGYVLANMVAGVDMAECLDRASRAAAIAVSRQGAATSIPLADEVEHFQSTPIATTEE</sequence>
<evidence type="ECO:0000313" key="11">
    <source>
        <dbReference type="EMBL" id="SCC78064.1"/>
    </source>
</evidence>
<dbReference type="SUPFAM" id="SSF53613">
    <property type="entry name" value="Ribokinase-like"/>
    <property type="match status" value="1"/>
</dbReference>
<keyword evidence="9" id="KW-0963">Cytoplasm</keyword>
<evidence type="ECO:0000256" key="9">
    <source>
        <dbReference type="HAMAP-Rule" id="MF_01987"/>
    </source>
</evidence>
<dbReference type="HAMAP" id="MF_01987">
    <property type="entry name" value="Ribokinase"/>
    <property type="match status" value="1"/>
</dbReference>
<evidence type="ECO:0000256" key="3">
    <source>
        <dbReference type="ARBA" id="ARBA00022741"/>
    </source>
</evidence>
<evidence type="ECO:0000256" key="4">
    <source>
        <dbReference type="ARBA" id="ARBA00022777"/>
    </source>
</evidence>
<evidence type="ECO:0000256" key="2">
    <source>
        <dbReference type="ARBA" id="ARBA00022723"/>
    </source>
</evidence>
<protein>
    <recommendedName>
        <fullName evidence="9">Ribokinase</fullName>
        <shortName evidence="9">RK</shortName>
        <ecNumber evidence="9">2.7.1.15</ecNumber>
    </recommendedName>
</protein>
<keyword evidence="8 9" id="KW-0119">Carbohydrate metabolism</keyword>
<dbReference type="InterPro" id="IPR011877">
    <property type="entry name" value="Ribokinase"/>
</dbReference>
<feature type="binding site" evidence="9">
    <location>
        <begin position="213"/>
        <end position="218"/>
    </location>
    <ligand>
        <name>ATP</name>
        <dbReference type="ChEBI" id="CHEBI:30616"/>
    </ligand>
</feature>
<dbReference type="CDD" id="cd01174">
    <property type="entry name" value="ribokinase"/>
    <property type="match status" value="1"/>
</dbReference>
<feature type="binding site" evidence="9">
    <location>
        <position position="284"/>
    </location>
    <ligand>
        <name>K(+)</name>
        <dbReference type="ChEBI" id="CHEBI:29103"/>
    </ligand>
</feature>
<keyword evidence="4 9" id="KW-0418">Kinase</keyword>
<evidence type="ECO:0000256" key="7">
    <source>
        <dbReference type="ARBA" id="ARBA00022958"/>
    </source>
</evidence>
<dbReference type="OrthoDB" id="9775849at2"/>
<gene>
    <name evidence="9" type="primary">rbsK</name>
    <name evidence="11" type="ORF">GA0061077_0085</name>
</gene>
<feature type="binding site" evidence="9">
    <location>
        <position position="239"/>
    </location>
    <ligand>
        <name>K(+)</name>
        <dbReference type="ChEBI" id="CHEBI:29103"/>
    </ligand>
</feature>
<dbReference type="STRING" id="1505727.GA0061077_0085"/>
<evidence type="ECO:0000256" key="5">
    <source>
        <dbReference type="ARBA" id="ARBA00022840"/>
    </source>
</evidence>
<dbReference type="Proteomes" id="UP000242610">
    <property type="component" value="Unassembled WGS sequence"/>
</dbReference>
<dbReference type="AlphaFoldDB" id="A0A1C4GZH4"/>
<feature type="binding site" evidence="9">
    <location>
        <begin position="38"/>
        <end position="42"/>
    </location>
    <ligand>
        <name>substrate</name>
    </ligand>
</feature>
<dbReference type="GO" id="GO:0005737">
    <property type="term" value="C:cytoplasm"/>
    <property type="evidence" value="ECO:0007669"/>
    <property type="project" value="UniProtKB-SubCell"/>
</dbReference>
<comment type="function">
    <text evidence="9">Catalyzes the phosphorylation of ribose at O-5 in a reaction requiring ATP and magnesium. The resulting D-ribose-5-phosphate can then be used either for sythesis of nucleotides, histidine, and tryptophan, or as a component of the pentose phosphate pathway.</text>
</comment>
<keyword evidence="7 9" id="KW-0630">Potassium</keyword>
<feature type="active site" description="Proton acceptor" evidence="9">
    <location>
        <position position="245"/>
    </location>
</feature>
<dbReference type="RefSeq" id="WP_091846988.1">
    <property type="nucleotide sequence ID" value="NZ_FMBL01000001.1"/>
</dbReference>
<comment type="subunit">
    <text evidence="9">Homodimer.</text>
</comment>
<keyword evidence="6 9" id="KW-0460">Magnesium</keyword>
<comment type="catalytic activity">
    <reaction evidence="9">
        <text>D-ribose + ATP = D-ribose 5-phosphate + ADP + H(+)</text>
        <dbReference type="Rhea" id="RHEA:13697"/>
        <dbReference type="ChEBI" id="CHEBI:15378"/>
        <dbReference type="ChEBI" id="CHEBI:30616"/>
        <dbReference type="ChEBI" id="CHEBI:47013"/>
        <dbReference type="ChEBI" id="CHEBI:78346"/>
        <dbReference type="ChEBI" id="CHEBI:456216"/>
        <dbReference type="EC" id="2.7.1.15"/>
    </reaction>
</comment>
<comment type="subcellular location">
    <subcellularLocation>
        <location evidence="9">Cytoplasm</location>
    </subcellularLocation>
</comment>
<keyword evidence="5 9" id="KW-0067">ATP-binding</keyword>
<feature type="binding site" evidence="9">
    <location>
        <position position="275"/>
    </location>
    <ligand>
        <name>K(+)</name>
        <dbReference type="ChEBI" id="CHEBI:29103"/>
    </ligand>
</feature>
<evidence type="ECO:0000256" key="8">
    <source>
        <dbReference type="ARBA" id="ARBA00023277"/>
    </source>
</evidence>
<evidence type="ECO:0000313" key="12">
    <source>
        <dbReference type="Proteomes" id="UP000242610"/>
    </source>
</evidence>
<dbReference type="GO" id="GO:0046872">
    <property type="term" value="F:metal ion binding"/>
    <property type="evidence" value="ECO:0007669"/>
    <property type="project" value="UniProtKB-KW"/>
</dbReference>
<keyword evidence="2 9" id="KW-0479">Metal-binding</keyword>
<organism evidence="11 12">
    <name type="scientific">Bifidobacterium commune</name>
    <dbReference type="NCBI Taxonomy" id="1505727"/>
    <lineage>
        <taxon>Bacteria</taxon>
        <taxon>Bacillati</taxon>
        <taxon>Actinomycetota</taxon>
        <taxon>Actinomycetes</taxon>
        <taxon>Bifidobacteriales</taxon>
        <taxon>Bifidobacteriaceae</taxon>
        <taxon>Bifidobacterium</taxon>
    </lineage>
</organism>
<feature type="binding site" evidence="9">
    <location>
        <position position="280"/>
    </location>
    <ligand>
        <name>K(+)</name>
        <dbReference type="ChEBI" id="CHEBI:29103"/>
    </ligand>
</feature>
<comment type="pathway">
    <text evidence="9">Carbohydrate metabolism; D-ribose degradation; D-ribose 5-phosphate from beta-D-ribopyranose: step 2/2.</text>
</comment>
<dbReference type="EC" id="2.7.1.15" evidence="9"/>
<dbReference type="PANTHER" id="PTHR10584:SF166">
    <property type="entry name" value="RIBOKINASE"/>
    <property type="match status" value="1"/>
</dbReference>
<dbReference type="InterPro" id="IPR011611">
    <property type="entry name" value="PfkB_dom"/>
</dbReference>
<dbReference type="InterPro" id="IPR002139">
    <property type="entry name" value="Ribo/fructo_kinase"/>
</dbReference>
<feature type="binding site" evidence="9">
    <location>
        <position position="278"/>
    </location>
    <ligand>
        <name>K(+)</name>
        <dbReference type="ChEBI" id="CHEBI:29103"/>
    </ligand>
</feature>
<proteinExistence type="inferred from homology"/>
<comment type="caution">
    <text evidence="9">Lacks conserved residue(s) required for the propagation of feature annotation.</text>
</comment>
<dbReference type="GO" id="GO:0019303">
    <property type="term" value="P:D-ribose catabolic process"/>
    <property type="evidence" value="ECO:0007669"/>
    <property type="project" value="UniProtKB-UniRule"/>
</dbReference>
<evidence type="ECO:0000259" key="10">
    <source>
        <dbReference type="Pfam" id="PF00294"/>
    </source>
</evidence>
<comment type="similarity">
    <text evidence="9">Belongs to the carbohydrate kinase PfkB family. Ribokinase subfamily.</text>
</comment>
<keyword evidence="12" id="KW-1185">Reference proteome</keyword>
<comment type="cofactor">
    <cofactor evidence="9">
        <name>Mg(2+)</name>
        <dbReference type="ChEBI" id="CHEBI:18420"/>
    </cofactor>
    <text evidence="9">Requires a divalent cation, most likely magnesium in vivo, as an electrophilic catalyst to aid phosphoryl group transfer. It is the chelate of the metal and the nucleotide that is the actual substrate.</text>
</comment>
<dbReference type="UniPathway" id="UPA00916">
    <property type="reaction ID" value="UER00889"/>
</dbReference>
<feature type="binding site" evidence="9">
    <location>
        <position position="241"/>
    </location>
    <ligand>
        <name>K(+)</name>
        <dbReference type="ChEBI" id="CHEBI:29103"/>
    </ligand>
</feature>
<dbReference type="GO" id="GO:0004747">
    <property type="term" value="F:ribokinase activity"/>
    <property type="evidence" value="ECO:0007669"/>
    <property type="project" value="UniProtKB-UniRule"/>
</dbReference>